<protein>
    <submittedName>
        <fullName evidence="1">YhfG family protein</fullName>
    </submittedName>
</protein>
<evidence type="ECO:0000313" key="1">
    <source>
        <dbReference type="EMBL" id="UYS81100.1"/>
    </source>
</evidence>
<dbReference type="RefSeq" id="WP_017700389.1">
    <property type="nucleotide sequence ID" value="NZ_CP081457.1"/>
</dbReference>
<gene>
    <name evidence="1" type="ORF">A237_027465</name>
</gene>
<organism evidence="1">
    <name type="scientific">Pseudomonas syringae pv. actinidifoliorum ICMP 18803</name>
    <dbReference type="NCBI Taxonomy" id="1194400"/>
    <lineage>
        <taxon>Bacteria</taxon>
        <taxon>Pseudomonadati</taxon>
        <taxon>Pseudomonadota</taxon>
        <taxon>Gammaproteobacteria</taxon>
        <taxon>Pseudomonadales</taxon>
        <taxon>Pseudomonadaceae</taxon>
        <taxon>Pseudomonas</taxon>
        <taxon>Pseudomonas syringae</taxon>
    </lineage>
</organism>
<proteinExistence type="predicted"/>
<dbReference type="AlphaFoldDB" id="A0AAT9SDU5"/>
<dbReference type="InterPro" id="IPR022541">
    <property type="entry name" value="YhfG"/>
</dbReference>
<dbReference type="Pfam" id="PF10832">
    <property type="entry name" value="YhfG"/>
    <property type="match status" value="1"/>
</dbReference>
<dbReference type="EMBL" id="CP081457">
    <property type="protein sequence ID" value="UYS81100.1"/>
    <property type="molecule type" value="Genomic_DNA"/>
</dbReference>
<accession>A0AAT9SDU5</accession>
<name>A0AAT9SDU5_PSESX</name>
<sequence length="178" mass="20216">MVKPPIFTRILILTALIDVTRPKMKASLQQVLQADRIEDLQKLGAFTEIKSTVETQLMLKLGVNGWAALFSKLHVLKATLSSNSPSINLARHEKNFSEARRALSKSLGFRVTAKNPSELDGLIQTCSLYFFDNHFDPHRRFEEKKLKNFINSSKLEGIKIPFPDEKASLESILAKHRR</sequence>
<reference evidence="1" key="1">
    <citation type="journal article" date="2023" name="PhytoFront">
        <title>The Complete Genome Sequence of Pseudomonas syringae pv. actinidifoliorum ICMP 18803.</title>
        <authorList>
            <person name="Templeton M.D."/>
            <person name="Arshed S."/>
            <person name="Andersen M.T."/>
            <person name="Jayaraman J."/>
        </authorList>
    </citation>
    <scope>NUCLEOTIDE SEQUENCE</scope>
    <source>
        <strain evidence="1">ICMP 18803</strain>
    </source>
</reference>